<evidence type="ECO:0000256" key="1">
    <source>
        <dbReference type="SAM" id="Phobius"/>
    </source>
</evidence>
<evidence type="ECO:0000313" key="3">
    <source>
        <dbReference type="EMBL" id="KAJ9187575.1"/>
    </source>
</evidence>
<dbReference type="Proteomes" id="UP001174677">
    <property type="component" value="Chromosome 2"/>
</dbReference>
<keyword evidence="1" id="KW-0472">Membrane</keyword>
<sequence>MEPWNSQVILPLLVYLVAVALLCASSIHASDHATNGGVGRRLLLGLKEKPRGTNLTFDCSPSGACVPCLYSEKSDEKYRCSETGYRIPLKCVEIKVGTKYGNENKSQNSRSTIEISHENANAHVMLHDTVSNHRSLLDDSSTLEDGSQAYITYRSCITPVNEEKLSVVGFEGIVLCLFCLSGWTVYFRRKQTVTVSGAGGGRIQMNSRF</sequence>
<feature type="signal peptide" evidence="2">
    <location>
        <begin position="1"/>
        <end position="29"/>
    </location>
</feature>
<dbReference type="EMBL" id="JARPOI010000002">
    <property type="protein sequence ID" value="KAJ9187575.1"/>
    <property type="molecule type" value="Genomic_DNA"/>
</dbReference>
<gene>
    <name evidence="3" type="ORF">P3X46_003016</name>
</gene>
<feature type="chain" id="PRO_5046222959" evidence="2">
    <location>
        <begin position="30"/>
        <end position="209"/>
    </location>
</feature>
<dbReference type="PANTHER" id="PTHR36336:SF1">
    <property type="entry name" value="OS09G0560400 PROTEIN"/>
    <property type="match status" value="1"/>
</dbReference>
<reference evidence="3" key="1">
    <citation type="journal article" date="2023" name="Plant Biotechnol. J.">
        <title>Chromosome-level wild Hevea brasiliensis genome provides new tools for genomic-assisted breeding and valuable loci to elevate rubber yield.</title>
        <authorList>
            <person name="Cheng H."/>
            <person name="Song X."/>
            <person name="Hu Y."/>
            <person name="Wu T."/>
            <person name="Yang Q."/>
            <person name="An Z."/>
            <person name="Feng S."/>
            <person name="Deng Z."/>
            <person name="Wu W."/>
            <person name="Zeng X."/>
            <person name="Tu M."/>
            <person name="Wang X."/>
            <person name="Huang H."/>
        </authorList>
    </citation>
    <scope>NUCLEOTIDE SEQUENCE</scope>
    <source>
        <strain evidence="3">MT/VB/25A 57/8</strain>
    </source>
</reference>
<dbReference type="PANTHER" id="PTHR36336">
    <property type="entry name" value="OS09G0560400 PROTEIN"/>
    <property type="match status" value="1"/>
</dbReference>
<evidence type="ECO:0000256" key="2">
    <source>
        <dbReference type="SAM" id="SignalP"/>
    </source>
</evidence>
<comment type="caution">
    <text evidence="3">The sequence shown here is derived from an EMBL/GenBank/DDBJ whole genome shotgun (WGS) entry which is preliminary data.</text>
</comment>
<proteinExistence type="predicted"/>
<name>A0ABQ9N6L7_HEVBR</name>
<feature type="transmembrane region" description="Helical" evidence="1">
    <location>
        <begin position="165"/>
        <end position="186"/>
    </location>
</feature>
<keyword evidence="1" id="KW-1133">Transmembrane helix</keyword>
<keyword evidence="4" id="KW-1185">Reference proteome</keyword>
<protein>
    <submittedName>
        <fullName evidence="3">Uncharacterized protein</fullName>
    </submittedName>
</protein>
<accession>A0ABQ9N6L7</accession>
<evidence type="ECO:0000313" key="4">
    <source>
        <dbReference type="Proteomes" id="UP001174677"/>
    </source>
</evidence>
<keyword evidence="1" id="KW-0812">Transmembrane</keyword>
<organism evidence="3 4">
    <name type="scientific">Hevea brasiliensis</name>
    <name type="common">Para rubber tree</name>
    <name type="synonym">Siphonia brasiliensis</name>
    <dbReference type="NCBI Taxonomy" id="3981"/>
    <lineage>
        <taxon>Eukaryota</taxon>
        <taxon>Viridiplantae</taxon>
        <taxon>Streptophyta</taxon>
        <taxon>Embryophyta</taxon>
        <taxon>Tracheophyta</taxon>
        <taxon>Spermatophyta</taxon>
        <taxon>Magnoliopsida</taxon>
        <taxon>eudicotyledons</taxon>
        <taxon>Gunneridae</taxon>
        <taxon>Pentapetalae</taxon>
        <taxon>rosids</taxon>
        <taxon>fabids</taxon>
        <taxon>Malpighiales</taxon>
        <taxon>Euphorbiaceae</taxon>
        <taxon>Crotonoideae</taxon>
        <taxon>Micrandreae</taxon>
        <taxon>Hevea</taxon>
    </lineage>
</organism>
<keyword evidence="2" id="KW-0732">Signal</keyword>